<keyword evidence="2" id="KW-1185">Reference proteome</keyword>
<evidence type="ECO:0000313" key="2">
    <source>
        <dbReference type="Proteomes" id="UP000799776"/>
    </source>
</evidence>
<dbReference type="AlphaFoldDB" id="A0A9P4I0J4"/>
<reference evidence="1" key="1">
    <citation type="journal article" date="2020" name="Stud. Mycol.">
        <title>101 Dothideomycetes genomes: a test case for predicting lifestyles and emergence of pathogens.</title>
        <authorList>
            <person name="Haridas S."/>
            <person name="Albert R."/>
            <person name="Binder M."/>
            <person name="Bloem J."/>
            <person name="Labutti K."/>
            <person name="Salamov A."/>
            <person name="Andreopoulos B."/>
            <person name="Baker S."/>
            <person name="Barry K."/>
            <person name="Bills G."/>
            <person name="Bluhm B."/>
            <person name="Cannon C."/>
            <person name="Castanera R."/>
            <person name="Culley D."/>
            <person name="Daum C."/>
            <person name="Ezra D."/>
            <person name="Gonzalez J."/>
            <person name="Henrissat B."/>
            <person name="Kuo A."/>
            <person name="Liang C."/>
            <person name="Lipzen A."/>
            <person name="Lutzoni F."/>
            <person name="Magnuson J."/>
            <person name="Mondo S."/>
            <person name="Nolan M."/>
            <person name="Ohm R."/>
            <person name="Pangilinan J."/>
            <person name="Park H.-J."/>
            <person name="Ramirez L."/>
            <person name="Alfaro M."/>
            <person name="Sun H."/>
            <person name="Tritt A."/>
            <person name="Yoshinaga Y."/>
            <person name="Zwiers L.-H."/>
            <person name="Turgeon B."/>
            <person name="Goodwin S."/>
            <person name="Spatafora J."/>
            <person name="Crous P."/>
            <person name="Grigoriev I."/>
        </authorList>
    </citation>
    <scope>NUCLEOTIDE SEQUENCE</scope>
    <source>
        <strain evidence="1">CBS 121410</strain>
    </source>
</reference>
<protein>
    <submittedName>
        <fullName evidence="1">Uncharacterized protein</fullName>
    </submittedName>
</protein>
<accession>A0A9P4I0J4</accession>
<dbReference type="EMBL" id="ML978712">
    <property type="protein sequence ID" value="KAF2090540.1"/>
    <property type="molecule type" value="Genomic_DNA"/>
</dbReference>
<evidence type="ECO:0000313" key="1">
    <source>
        <dbReference type="EMBL" id="KAF2090540.1"/>
    </source>
</evidence>
<sequence length="230" mass="25424">MAKLPIQHHGRLSMVTMPNARRVLKQWLTNSIQLIWRLFSRKFQDLRSTHRSATQDDLFPRADIALLIGFHIELHSCRNNLSSFVSNLDAVNGTALKDINSGKVIGLSRWLTIIIAPALNARGQVRRYTSIGVCDFSEAPSDKTLANLFSQGMCASRACVDRTFGTVLLDVAVAVVVVFCAAEVRQHVLITSALIANQHSSVIEVFGIARPGSPRPALMSLEPETMRSFQ</sequence>
<gene>
    <name evidence="1" type="ORF">K490DRAFT_61859</name>
</gene>
<comment type="caution">
    <text evidence="1">The sequence shown here is derived from an EMBL/GenBank/DDBJ whole genome shotgun (WGS) entry which is preliminary data.</text>
</comment>
<name>A0A9P4I0J4_9PEZI</name>
<dbReference type="Proteomes" id="UP000799776">
    <property type="component" value="Unassembled WGS sequence"/>
</dbReference>
<proteinExistence type="predicted"/>
<organism evidence="1 2">
    <name type="scientific">Saccharata proteae CBS 121410</name>
    <dbReference type="NCBI Taxonomy" id="1314787"/>
    <lineage>
        <taxon>Eukaryota</taxon>
        <taxon>Fungi</taxon>
        <taxon>Dikarya</taxon>
        <taxon>Ascomycota</taxon>
        <taxon>Pezizomycotina</taxon>
        <taxon>Dothideomycetes</taxon>
        <taxon>Dothideomycetes incertae sedis</taxon>
        <taxon>Botryosphaeriales</taxon>
        <taxon>Saccharataceae</taxon>
        <taxon>Saccharata</taxon>
    </lineage>
</organism>